<dbReference type="AlphaFoldDB" id="A0A4Z2J4N8"/>
<name>A0A4Z2J4N8_9TELE</name>
<accession>A0A4Z2J4N8</accession>
<protein>
    <submittedName>
        <fullName evidence="1">Uncharacterized protein</fullName>
    </submittedName>
</protein>
<gene>
    <name evidence="1" type="ORF">EYF80_004496</name>
</gene>
<comment type="caution">
    <text evidence="1">The sequence shown here is derived from an EMBL/GenBank/DDBJ whole genome shotgun (WGS) entry which is preliminary data.</text>
</comment>
<dbReference type="Proteomes" id="UP000314294">
    <property type="component" value="Unassembled WGS sequence"/>
</dbReference>
<sequence>MAKGHSKSFLPEYGRTVEIIERLHEKNERERYSTPFWDDDGDALVGSVRTVSYKRAVCQHCITGIVMCLHLHECILICVAELDDTFEISFNSWSITRVHVDKVIDEPLPLGGGLLKDSLRMRNTIRWKTKSRECHPDTARSPTLGSCTSLPQCYQLSLKVPAEVY</sequence>
<dbReference type="EMBL" id="SRLO01000022">
    <property type="protein sequence ID" value="TNN85146.1"/>
    <property type="molecule type" value="Genomic_DNA"/>
</dbReference>
<evidence type="ECO:0000313" key="1">
    <source>
        <dbReference type="EMBL" id="TNN85146.1"/>
    </source>
</evidence>
<evidence type="ECO:0000313" key="2">
    <source>
        <dbReference type="Proteomes" id="UP000314294"/>
    </source>
</evidence>
<keyword evidence="2" id="KW-1185">Reference proteome</keyword>
<reference evidence="1 2" key="1">
    <citation type="submission" date="2019-03" db="EMBL/GenBank/DDBJ databases">
        <title>First draft genome of Liparis tanakae, snailfish: a comprehensive survey of snailfish specific genes.</title>
        <authorList>
            <person name="Kim W."/>
            <person name="Song I."/>
            <person name="Jeong J.-H."/>
            <person name="Kim D."/>
            <person name="Kim S."/>
            <person name="Ryu S."/>
            <person name="Song J.Y."/>
            <person name="Lee S.K."/>
        </authorList>
    </citation>
    <scope>NUCLEOTIDE SEQUENCE [LARGE SCALE GENOMIC DNA]</scope>
    <source>
        <tissue evidence="1">Muscle</tissue>
    </source>
</reference>
<organism evidence="1 2">
    <name type="scientific">Liparis tanakae</name>
    <name type="common">Tanaka's snailfish</name>
    <dbReference type="NCBI Taxonomy" id="230148"/>
    <lineage>
        <taxon>Eukaryota</taxon>
        <taxon>Metazoa</taxon>
        <taxon>Chordata</taxon>
        <taxon>Craniata</taxon>
        <taxon>Vertebrata</taxon>
        <taxon>Euteleostomi</taxon>
        <taxon>Actinopterygii</taxon>
        <taxon>Neopterygii</taxon>
        <taxon>Teleostei</taxon>
        <taxon>Neoteleostei</taxon>
        <taxon>Acanthomorphata</taxon>
        <taxon>Eupercaria</taxon>
        <taxon>Perciformes</taxon>
        <taxon>Cottioidei</taxon>
        <taxon>Cottales</taxon>
        <taxon>Liparidae</taxon>
        <taxon>Liparis</taxon>
    </lineage>
</organism>
<proteinExistence type="predicted"/>